<feature type="transmembrane region" description="Helical" evidence="1">
    <location>
        <begin position="7"/>
        <end position="36"/>
    </location>
</feature>
<proteinExistence type="predicted"/>
<feature type="domain" description="DUF112" evidence="2">
    <location>
        <begin position="20"/>
        <end position="439"/>
    </location>
</feature>
<feature type="transmembrane region" description="Helical" evidence="1">
    <location>
        <begin position="204"/>
        <end position="223"/>
    </location>
</feature>
<feature type="transmembrane region" description="Helical" evidence="1">
    <location>
        <begin position="356"/>
        <end position="375"/>
    </location>
</feature>
<sequence>MVDMEHILAGISAAFSLTNLLICLAGVALGTLVGVLPGLGPVGAISMLLPLTFSMEPISALILISGIYFGGMYGGSTTSILVNVPGEAASVVTTLDGYKMTQKGRAGAALAIAAIGSFVAGTIGMILLTFLAPPIADMALRFGPPEYFAIVLVGLLVLSRMTDTSLLRSYLLIALGVVIALIGIDPMSGTLRLTFDSPWLMDGIDFIPIIMGLYGLSEVLGAMEQSDHKPVKADLSLRRLMPSKSEMRRSTGPIVRGGLLGFVLGLIPGPANIISTYASYGLEKKLSKKPEEFGQGAIEGVAGPESANNGASTGALVPLLSLGVPFSPLPAILLSAFMIQGITPGPLMMSEHPTTFWALIASMYIGNVMLLVLNLPMVGLFAKVSHLSPKVLMPIVMIFCFIGAYAVRNSLFDVVVLIIFGVLGYLLRKAKMEPSPLVLGVILGPVLENTLNQSALIFNGDLLKFFTRPISGTLLLIGLAVTFWPIVRRLFKAIRSRRTGA</sequence>
<feature type="transmembrane region" description="Helical" evidence="1">
    <location>
        <begin position="387"/>
        <end position="405"/>
    </location>
</feature>
<dbReference type="Proteomes" id="UP000680304">
    <property type="component" value="Unassembled WGS sequence"/>
</dbReference>
<comment type="caution">
    <text evidence="3">The sequence shown here is derived from an EMBL/GenBank/DDBJ whole genome shotgun (WGS) entry which is preliminary data.</text>
</comment>
<dbReference type="EMBL" id="BOVJ01000125">
    <property type="protein sequence ID" value="GIQ65243.1"/>
    <property type="molecule type" value="Genomic_DNA"/>
</dbReference>
<feature type="transmembrane region" description="Helical" evidence="1">
    <location>
        <begin position="470"/>
        <end position="487"/>
    </location>
</feature>
<feature type="transmembrane region" description="Helical" evidence="1">
    <location>
        <begin position="165"/>
        <end position="184"/>
    </location>
</feature>
<protein>
    <recommendedName>
        <fullName evidence="2">DUF112 domain-containing protein</fullName>
    </recommendedName>
</protein>
<name>A0ABQ4NAI9_9BACL</name>
<feature type="transmembrane region" description="Helical" evidence="1">
    <location>
        <begin position="48"/>
        <end position="69"/>
    </location>
</feature>
<evidence type="ECO:0000313" key="4">
    <source>
        <dbReference type="Proteomes" id="UP000680304"/>
    </source>
</evidence>
<keyword evidence="1" id="KW-0812">Transmembrane</keyword>
<organism evidence="3 4">
    <name type="scientific">Paenibacillus cisolokensis</name>
    <dbReference type="NCBI Taxonomy" id="1658519"/>
    <lineage>
        <taxon>Bacteria</taxon>
        <taxon>Bacillati</taxon>
        <taxon>Bacillota</taxon>
        <taxon>Bacilli</taxon>
        <taxon>Bacillales</taxon>
        <taxon>Paenibacillaceae</taxon>
        <taxon>Paenibacillus</taxon>
    </lineage>
</organism>
<reference evidence="3 4" key="1">
    <citation type="submission" date="2021-04" db="EMBL/GenBank/DDBJ databases">
        <title>Draft genome sequence of Paenibacillus cisolokensis, LC2-13A.</title>
        <authorList>
            <person name="Uke A."/>
            <person name="Chhe C."/>
            <person name="Baramee S."/>
            <person name="Kosugi A."/>
        </authorList>
    </citation>
    <scope>NUCLEOTIDE SEQUENCE [LARGE SCALE GENOMIC DNA]</scope>
    <source>
        <strain evidence="3 4">LC2-13A</strain>
    </source>
</reference>
<feature type="transmembrane region" description="Helical" evidence="1">
    <location>
        <begin position="138"/>
        <end position="158"/>
    </location>
</feature>
<dbReference type="PANTHER" id="PTHR35342">
    <property type="entry name" value="TRICARBOXYLIC TRANSPORT PROTEIN"/>
    <property type="match status" value="1"/>
</dbReference>
<evidence type="ECO:0000259" key="2">
    <source>
        <dbReference type="Pfam" id="PF01970"/>
    </source>
</evidence>
<evidence type="ECO:0000256" key="1">
    <source>
        <dbReference type="SAM" id="Phobius"/>
    </source>
</evidence>
<gene>
    <name evidence="3" type="ORF">PACILC2_38110</name>
</gene>
<dbReference type="PANTHER" id="PTHR35342:SF5">
    <property type="entry name" value="TRICARBOXYLIC TRANSPORT PROTEIN"/>
    <property type="match status" value="1"/>
</dbReference>
<feature type="transmembrane region" description="Helical" evidence="1">
    <location>
        <begin position="257"/>
        <end position="280"/>
    </location>
</feature>
<dbReference type="Pfam" id="PF01970">
    <property type="entry name" value="TctA"/>
    <property type="match status" value="1"/>
</dbReference>
<feature type="transmembrane region" description="Helical" evidence="1">
    <location>
        <begin position="411"/>
        <end position="428"/>
    </location>
</feature>
<keyword evidence="4" id="KW-1185">Reference proteome</keyword>
<keyword evidence="1" id="KW-1133">Transmembrane helix</keyword>
<accession>A0ABQ4NAI9</accession>
<evidence type="ECO:0000313" key="3">
    <source>
        <dbReference type="EMBL" id="GIQ65243.1"/>
    </source>
</evidence>
<keyword evidence="1" id="KW-0472">Membrane</keyword>
<feature type="transmembrane region" description="Helical" evidence="1">
    <location>
        <begin position="108"/>
        <end position="132"/>
    </location>
</feature>
<dbReference type="InterPro" id="IPR002823">
    <property type="entry name" value="DUF112_TM"/>
</dbReference>